<sequence length="124" mass="13508">MIDINIALHGSDQENEAWNGEHAQEERARLQTSPLTHSPGQGLGHPQDANVPSSPALVPDNITASTEPLEMESSVASSDFMDIDNIADMSDVLFDPSVPSSGHDIRINLDIYSPPRPAEDSYWQ</sequence>
<dbReference type="GeneID" id="19267309"/>
<feature type="region of interest" description="Disordered" evidence="1">
    <location>
        <begin position="97"/>
        <end position="124"/>
    </location>
</feature>
<dbReference type="KEGG" id="pfy:PFICI_02296"/>
<organism evidence="2 3">
    <name type="scientific">Pestalotiopsis fici (strain W106-1 / CGMCC3.15140)</name>
    <dbReference type="NCBI Taxonomy" id="1229662"/>
    <lineage>
        <taxon>Eukaryota</taxon>
        <taxon>Fungi</taxon>
        <taxon>Dikarya</taxon>
        <taxon>Ascomycota</taxon>
        <taxon>Pezizomycotina</taxon>
        <taxon>Sordariomycetes</taxon>
        <taxon>Xylariomycetidae</taxon>
        <taxon>Amphisphaeriales</taxon>
        <taxon>Sporocadaceae</taxon>
        <taxon>Pestalotiopsis</taxon>
    </lineage>
</organism>
<feature type="region of interest" description="Disordered" evidence="1">
    <location>
        <begin position="1"/>
        <end position="61"/>
    </location>
</feature>
<dbReference type="Proteomes" id="UP000030651">
    <property type="component" value="Unassembled WGS sequence"/>
</dbReference>
<evidence type="ECO:0000256" key="1">
    <source>
        <dbReference type="SAM" id="MobiDB-lite"/>
    </source>
</evidence>
<name>W3XGF4_PESFW</name>
<proteinExistence type="predicted"/>
<feature type="compositionally biased region" description="Polar residues" evidence="1">
    <location>
        <begin position="30"/>
        <end position="39"/>
    </location>
</feature>
<accession>W3XGF4</accession>
<dbReference type="InParanoid" id="W3XGF4"/>
<dbReference type="RefSeq" id="XP_007829068.1">
    <property type="nucleotide sequence ID" value="XM_007830877.1"/>
</dbReference>
<keyword evidence="3" id="KW-1185">Reference proteome</keyword>
<dbReference type="HOGENOM" id="CLU_2004692_0_0_1"/>
<gene>
    <name evidence="2" type="ORF">PFICI_02296</name>
</gene>
<evidence type="ECO:0000313" key="3">
    <source>
        <dbReference type="Proteomes" id="UP000030651"/>
    </source>
</evidence>
<dbReference type="EMBL" id="KI912110">
    <property type="protein sequence ID" value="ETS84271.1"/>
    <property type="molecule type" value="Genomic_DNA"/>
</dbReference>
<protein>
    <submittedName>
        <fullName evidence="2">Uncharacterized protein</fullName>
    </submittedName>
</protein>
<dbReference type="AlphaFoldDB" id="W3XGF4"/>
<reference evidence="3" key="1">
    <citation type="journal article" date="2015" name="BMC Genomics">
        <title>Genomic and transcriptomic analysis of the endophytic fungus Pestalotiopsis fici reveals its lifestyle and high potential for synthesis of natural products.</title>
        <authorList>
            <person name="Wang X."/>
            <person name="Zhang X."/>
            <person name="Liu L."/>
            <person name="Xiang M."/>
            <person name="Wang W."/>
            <person name="Sun X."/>
            <person name="Che Y."/>
            <person name="Guo L."/>
            <person name="Liu G."/>
            <person name="Guo L."/>
            <person name="Wang C."/>
            <person name="Yin W.B."/>
            <person name="Stadler M."/>
            <person name="Zhang X."/>
            <person name="Liu X."/>
        </authorList>
    </citation>
    <scope>NUCLEOTIDE SEQUENCE [LARGE SCALE GENOMIC DNA]</scope>
    <source>
        <strain evidence="3">W106-1 / CGMCC3.15140</strain>
    </source>
</reference>
<evidence type="ECO:0000313" key="2">
    <source>
        <dbReference type="EMBL" id="ETS84271.1"/>
    </source>
</evidence>